<evidence type="ECO:0000313" key="5">
    <source>
        <dbReference type="Proteomes" id="UP001429580"/>
    </source>
</evidence>
<comment type="similarity">
    <text evidence="1">Belongs to the inositol monophosphatase superfamily.</text>
</comment>
<dbReference type="PRINTS" id="PR00377">
    <property type="entry name" value="IMPHPHTASES"/>
</dbReference>
<accession>A0ABX0V2T4</accession>
<dbReference type="InterPro" id="IPR000760">
    <property type="entry name" value="Inositol_monophosphatase-like"/>
</dbReference>
<keyword evidence="5" id="KW-1185">Reference proteome</keyword>
<reference evidence="4 5" key="1">
    <citation type="submission" date="2020-03" db="EMBL/GenBank/DDBJ databases">
        <title>Genomic Encyclopedia of Type Strains, Phase IV (KMG-IV): sequencing the most valuable type-strain genomes for metagenomic binning, comparative biology and taxonomic classification.</title>
        <authorList>
            <person name="Goeker M."/>
        </authorList>
    </citation>
    <scope>NUCLEOTIDE SEQUENCE [LARGE SCALE GENOMIC DNA]</scope>
    <source>
        <strain evidence="4 5">DSM 103870</strain>
    </source>
</reference>
<dbReference type="Pfam" id="PF00459">
    <property type="entry name" value="Inositol_P"/>
    <property type="match status" value="1"/>
</dbReference>
<dbReference type="Proteomes" id="UP001429580">
    <property type="component" value="Unassembled WGS sequence"/>
</dbReference>
<dbReference type="EMBL" id="JAASQI010000009">
    <property type="protein sequence ID" value="NIJ59538.1"/>
    <property type="molecule type" value="Genomic_DNA"/>
</dbReference>
<dbReference type="SUPFAM" id="SSF56655">
    <property type="entry name" value="Carbohydrate phosphatase"/>
    <property type="match status" value="1"/>
</dbReference>
<dbReference type="PROSITE" id="PS00630">
    <property type="entry name" value="IMP_2"/>
    <property type="match status" value="1"/>
</dbReference>
<dbReference type="PANTHER" id="PTHR20854">
    <property type="entry name" value="INOSITOL MONOPHOSPHATASE"/>
    <property type="match status" value="1"/>
</dbReference>
<dbReference type="EC" id="3.1.3.25" evidence="4"/>
<dbReference type="CDD" id="cd01638">
    <property type="entry name" value="CysQ"/>
    <property type="match status" value="1"/>
</dbReference>
<evidence type="ECO:0000313" key="4">
    <source>
        <dbReference type="EMBL" id="NIJ59538.1"/>
    </source>
</evidence>
<dbReference type="Gene3D" id="3.30.540.10">
    <property type="entry name" value="Fructose-1,6-Bisphosphatase, subunit A, domain 1"/>
    <property type="match status" value="1"/>
</dbReference>
<dbReference type="RefSeq" id="WP_166954980.1">
    <property type="nucleotide sequence ID" value="NZ_JAASQI010000009.1"/>
</dbReference>
<keyword evidence="3" id="KW-0460">Magnesium</keyword>
<protein>
    <submittedName>
        <fullName evidence="4">Myo-inositol-1(Or 4)-monophosphatase</fullName>
        <ecNumber evidence="4">3.1.3.25</ecNumber>
    </submittedName>
</protein>
<organism evidence="4 5">
    <name type="scientific">Pseudochelatococcus lubricantis</name>
    <dbReference type="NCBI Taxonomy" id="1538102"/>
    <lineage>
        <taxon>Bacteria</taxon>
        <taxon>Pseudomonadati</taxon>
        <taxon>Pseudomonadota</taxon>
        <taxon>Alphaproteobacteria</taxon>
        <taxon>Hyphomicrobiales</taxon>
        <taxon>Chelatococcaceae</taxon>
        <taxon>Pseudochelatococcus</taxon>
    </lineage>
</organism>
<name>A0ABX0V2T4_9HYPH</name>
<gene>
    <name evidence="4" type="ORF">FHS82_003396</name>
</gene>
<dbReference type="Gene3D" id="3.40.190.80">
    <property type="match status" value="1"/>
</dbReference>
<dbReference type="InterPro" id="IPR020550">
    <property type="entry name" value="Inositol_monophosphatase_CS"/>
</dbReference>
<dbReference type="PANTHER" id="PTHR20854:SF4">
    <property type="entry name" value="INOSITOL-1-MONOPHOSPHATASE-RELATED"/>
    <property type="match status" value="1"/>
</dbReference>
<keyword evidence="4" id="KW-0378">Hydrolase</keyword>
<sequence>MSQTHPALTDKDFGRVGDAIVEAGRIALSFFTEGARTRAAVTLKNDRSPVTEADIAVDRFLHEALLRIRPDAGWLSEESADDSARLDRPTVWIVDPIDGTRAFAEGARDWAVSVALVHAGQPLAGILWAPALSLRYEARAGAGALRNGLPIGVSRQAEIAGARVAGPRGMLDMLCERGHAVVAMPREPSLALRIARVADAALDAGLASSNAHDWDIAAADIILREAGGQLGTLDGARLRYNTRAPVHGRLIGANSTLAPLLAAALAREKGAP</sequence>
<evidence type="ECO:0000256" key="3">
    <source>
        <dbReference type="ARBA" id="ARBA00022842"/>
    </source>
</evidence>
<evidence type="ECO:0000256" key="2">
    <source>
        <dbReference type="ARBA" id="ARBA00022723"/>
    </source>
</evidence>
<keyword evidence="2" id="KW-0479">Metal-binding</keyword>
<dbReference type="GO" id="GO:0052834">
    <property type="term" value="F:inositol monophosphate phosphatase activity"/>
    <property type="evidence" value="ECO:0007669"/>
    <property type="project" value="UniProtKB-EC"/>
</dbReference>
<evidence type="ECO:0000256" key="1">
    <source>
        <dbReference type="ARBA" id="ARBA00009759"/>
    </source>
</evidence>
<comment type="caution">
    <text evidence="4">The sequence shown here is derived from an EMBL/GenBank/DDBJ whole genome shotgun (WGS) entry which is preliminary data.</text>
</comment>
<proteinExistence type="inferred from homology"/>